<dbReference type="GO" id="GO:0006397">
    <property type="term" value="P:mRNA processing"/>
    <property type="evidence" value="ECO:0007669"/>
    <property type="project" value="UniProtKB-KW"/>
</dbReference>
<feature type="compositionally biased region" description="Low complexity" evidence="14">
    <location>
        <begin position="1380"/>
        <end position="1389"/>
    </location>
</feature>
<feature type="compositionally biased region" description="Polar residues" evidence="14">
    <location>
        <begin position="1055"/>
        <end position="1074"/>
    </location>
</feature>
<feature type="region of interest" description="Disordered" evidence="14">
    <location>
        <begin position="636"/>
        <end position="745"/>
    </location>
</feature>
<feature type="compositionally biased region" description="Basic and acidic residues" evidence="14">
    <location>
        <begin position="1647"/>
        <end position="1660"/>
    </location>
</feature>
<feature type="compositionally biased region" description="Basic residues" evidence="14">
    <location>
        <begin position="1633"/>
        <end position="1646"/>
    </location>
</feature>
<dbReference type="GO" id="GO:0005634">
    <property type="term" value="C:nucleus"/>
    <property type="evidence" value="ECO:0007669"/>
    <property type="project" value="UniProtKB-SubCell"/>
</dbReference>
<evidence type="ECO:0000256" key="7">
    <source>
        <dbReference type="ARBA" id="ARBA00022679"/>
    </source>
</evidence>
<keyword evidence="7" id="KW-0808">Transferase</keyword>
<dbReference type="SUPFAM" id="SSF81301">
    <property type="entry name" value="Nucleotidyltransferase"/>
    <property type="match status" value="1"/>
</dbReference>
<feature type="compositionally biased region" description="Low complexity" evidence="14">
    <location>
        <begin position="604"/>
        <end position="620"/>
    </location>
</feature>
<dbReference type="Pfam" id="PF04928">
    <property type="entry name" value="PAP_central"/>
    <property type="match status" value="1"/>
</dbReference>
<evidence type="ECO:0000256" key="5">
    <source>
        <dbReference type="ARBA" id="ARBA00012388"/>
    </source>
</evidence>
<comment type="subcellular location">
    <subcellularLocation>
        <location evidence="3">Nucleus</location>
    </subcellularLocation>
</comment>
<gene>
    <name evidence="19" type="primary">LOC108671736</name>
</gene>
<evidence type="ECO:0000256" key="11">
    <source>
        <dbReference type="ARBA" id="ARBA00022842"/>
    </source>
</evidence>
<keyword evidence="12" id="KW-0539">Nucleus</keyword>
<keyword evidence="6" id="KW-0507">mRNA processing</keyword>
<feature type="compositionally biased region" description="Polar residues" evidence="14">
    <location>
        <begin position="1007"/>
        <end position="1016"/>
    </location>
</feature>
<evidence type="ECO:0000256" key="2">
    <source>
        <dbReference type="ARBA" id="ARBA00001946"/>
    </source>
</evidence>
<dbReference type="Pfam" id="PF20750">
    <property type="entry name" value="PAP_NTPase"/>
    <property type="match status" value="1"/>
</dbReference>
<dbReference type="InterPro" id="IPR011068">
    <property type="entry name" value="NuclTrfase_I-like_C"/>
</dbReference>
<feature type="region of interest" description="Disordered" evidence="14">
    <location>
        <begin position="1829"/>
        <end position="1901"/>
    </location>
</feature>
<organism evidence="18 19">
    <name type="scientific">Hyalella azteca</name>
    <name type="common">Amphipod</name>
    <dbReference type="NCBI Taxonomy" id="294128"/>
    <lineage>
        <taxon>Eukaryota</taxon>
        <taxon>Metazoa</taxon>
        <taxon>Ecdysozoa</taxon>
        <taxon>Arthropoda</taxon>
        <taxon>Crustacea</taxon>
        <taxon>Multicrustacea</taxon>
        <taxon>Malacostraca</taxon>
        <taxon>Eumalacostraca</taxon>
        <taxon>Peracarida</taxon>
        <taxon>Amphipoda</taxon>
        <taxon>Senticaudata</taxon>
        <taxon>Talitrida</taxon>
        <taxon>Talitroidea</taxon>
        <taxon>Hyalellidae</taxon>
        <taxon>Hyalella</taxon>
    </lineage>
</organism>
<feature type="domain" description="Poly(A) polymerase RNA-binding" evidence="15">
    <location>
        <begin position="429"/>
        <end position="497"/>
    </location>
</feature>
<dbReference type="KEGG" id="hazt:108671736"/>
<dbReference type="Gene3D" id="1.10.1410.10">
    <property type="match status" value="1"/>
</dbReference>
<feature type="region of interest" description="Disordered" evidence="14">
    <location>
        <begin position="1255"/>
        <end position="1319"/>
    </location>
</feature>
<dbReference type="Pfam" id="PF04926">
    <property type="entry name" value="PAP_RNA-bind"/>
    <property type="match status" value="2"/>
</dbReference>
<dbReference type="InterPro" id="IPR007012">
    <property type="entry name" value="PolA_pol_cen_dom"/>
</dbReference>
<feature type="compositionally biased region" description="Low complexity" evidence="14">
    <location>
        <begin position="580"/>
        <end position="591"/>
    </location>
</feature>
<evidence type="ECO:0000259" key="17">
    <source>
        <dbReference type="Pfam" id="PF20750"/>
    </source>
</evidence>
<feature type="compositionally biased region" description="Low complexity" evidence="14">
    <location>
        <begin position="1255"/>
        <end position="1268"/>
    </location>
</feature>
<dbReference type="FunFam" id="3.30.460.10:FF:000002">
    <property type="entry name" value="Poly(A) polymerase alpha, putative"/>
    <property type="match status" value="1"/>
</dbReference>
<dbReference type="GO" id="GO:0046872">
    <property type="term" value="F:metal ion binding"/>
    <property type="evidence" value="ECO:0007669"/>
    <property type="project" value="UniProtKB-KW"/>
</dbReference>
<keyword evidence="8" id="KW-0479">Metal-binding</keyword>
<dbReference type="InterPro" id="IPR007010">
    <property type="entry name" value="PolA_pol_RNA-bd_dom"/>
</dbReference>
<dbReference type="CDD" id="cd05402">
    <property type="entry name" value="NT_PAP_TUTase"/>
    <property type="match status" value="1"/>
</dbReference>
<dbReference type="RefSeq" id="XP_018014794.1">
    <property type="nucleotide sequence ID" value="XM_018159305.2"/>
</dbReference>
<evidence type="ECO:0000256" key="6">
    <source>
        <dbReference type="ARBA" id="ARBA00022664"/>
    </source>
</evidence>
<dbReference type="GO" id="GO:0031123">
    <property type="term" value="P:RNA 3'-end processing"/>
    <property type="evidence" value="ECO:0007669"/>
    <property type="project" value="InterPro"/>
</dbReference>
<dbReference type="Proteomes" id="UP000694843">
    <property type="component" value="Unplaced"/>
</dbReference>
<comment type="cofactor">
    <cofactor evidence="1">
        <name>Mn(2+)</name>
        <dbReference type="ChEBI" id="CHEBI:29035"/>
    </cofactor>
</comment>
<feature type="region of interest" description="Disordered" evidence="14">
    <location>
        <begin position="1005"/>
        <end position="1076"/>
    </location>
</feature>
<dbReference type="InterPro" id="IPR048840">
    <property type="entry name" value="PolA_pol_NTPase"/>
</dbReference>
<feature type="compositionally biased region" description="Basic residues" evidence="14">
    <location>
        <begin position="1861"/>
        <end position="1872"/>
    </location>
</feature>
<dbReference type="CTD" id="3273"/>
<name>A0A8B7NM86_HYAAZ</name>
<feature type="domain" description="Poly(A) polymerase RNA-binding" evidence="15">
    <location>
        <begin position="363"/>
        <end position="419"/>
    </location>
</feature>
<evidence type="ECO:0000256" key="3">
    <source>
        <dbReference type="ARBA" id="ARBA00004123"/>
    </source>
</evidence>
<evidence type="ECO:0000313" key="18">
    <source>
        <dbReference type="Proteomes" id="UP000694843"/>
    </source>
</evidence>
<feature type="compositionally biased region" description="Basic and acidic residues" evidence="14">
    <location>
        <begin position="1361"/>
        <end position="1370"/>
    </location>
</feature>
<proteinExistence type="inferred from homology"/>
<evidence type="ECO:0000259" key="16">
    <source>
        <dbReference type="Pfam" id="PF04928"/>
    </source>
</evidence>
<comment type="similarity">
    <text evidence="4">Belongs to the poly(A) polymerase family.</text>
</comment>
<dbReference type="GO" id="GO:0003723">
    <property type="term" value="F:RNA binding"/>
    <property type="evidence" value="ECO:0007669"/>
    <property type="project" value="InterPro"/>
</dbReference>
<feature type="region of interest" description="Disordered" evidence="14">
    <location>
        <begin position="502"/>
        <end position="566"/>
    </location>
</feature>
<feature type="compositionally biased region" description="Low complexity" evidence="14">
    <location>
        <begin position="505"/>
        <end position="525"/>
    </location>
</feature>
<dbReference type="GeneID" id="108671736"/>
<keyword evidence="10" id="KW-0067">ATP-binding</keyword>
<dbReference type="EC" id="2.7.7.19" evidence="5"/>
<dbReference type="GO" id="GO:0005524">
    <property type="term" value="F:ATP binding"/>
    <property type="evidence" value="ECO:0007669"/>
    <property type="project" value="UniProtKB-KW"/>
</dbReference>
<feature type="compositionally biased region" description="Polar residues" evidence="14">
    <location>
        <begin position="1607"/>
        <end position="1629"/>
    </location>
</feature>
<protein>
    <recommendedName>
        <fullName evidence="5">polynucleotide adenylyltransferase</fullName>
        <ecNumber evidence="5">2.7.7.19</ecNumber>
    </recommendedName>
</protein>
<evidence type="ECO:0000256" key="12">
    <source>
        <dbReference type="ARBA" id="ARBA00023242"/>
    </source>
</evidence>
<feature type="compositionally biased region" description="Low complexity" evidence="14">
    <location>
        <begin position="1832"/>
        <end position="1843"/>
    </location>
</feature>
<feature type="region of interest" description="Disordered" evidence="14">
    <location>
        <begin position="1361"/>
        <end position="1414"/>
    </location>
</feature>
<comment type="cofactor">
    <cofactor evidence="2">
        <name>Mg(2+)</name>
        <dbReference type="ChEBI" id="CHEBI:18420"/>
    </cofactor>
</comment>
<dbReference type="Gene3D" id="3.30.460.10">
    <property type="entry name" value="Beta Polymerase, domain 2"/>
    <property type="match status" value="1"/>
</dbReference>
<evidence type="ECO:0000256" key="10">
    <source>
        <dbReference type="ARBA" id="ARBA00022840"/>
    </source>
</evidence>
<dbReference type="SUPFAM" id="SSF81631">
    <property type="entry name" value="PAP/OAS1 substrate-binding domain"/>
    <property type="match status" value="1"/>
</dbReference>
<feature type="compositionally biased region" description="Polar residues" evidence="14">
    <location>
        <begin position="1399"/>
        <end position="1414"/>
    </location>
</feature>
<dbReference type="PANTHER" id="PTHR10682:SF10">
    <property type="entry name" value="POLYNUCLEOTIDE ADENYLYLTRANSFERASE"/>
    <property type="match status" value="1"/>
</dbReference>
<dbReference type="Gene3D" id="3.30.70.590">
    <property type="entry name" value="Poly(A) polymerase predicted RNA binding domain"/>
    <property type="match status" value="1"/>
</dbReference>
<keyword evidence="9" id="KW-0547">Nucleotide-binding</keyword>
<dbReference type="OrthoDB" id="412748at2759"/>
<feature type="compositionally biased region" description="Polar residues" evidence="14">
    <location>
        <begin position="1873"/>
        <end position="1892"/>
    </location>
</feature>
<sequence>MMEGNSSVGCTDKTRTLGMTSAISLAAPKHQDNVKTAELEAYLKEAGMFETEEELQHRFEVLGKLNTLVKDWIRQVSLDKNMPEQIADTVGGKICTFGSYRLGVAGRGADIDALCVAPRHIERQDYFTSFYDILKEQPEVTELRAVEDAFVPVIKMKYEGIEIDLLFARLALKEVKDDVNLMDDQILKNLDEKCVRSLNGCRVTDEILNQVPTRNSFRLALRAIKLWAKRHGVYSNVLGYLGGVSWAMLVARTCQLYPNAAASTLVEKFFLVFSKWAWPAPVYLKQPVDPKLGFKVWDPRVNVQDRFHLMPIITPAYPEQNSTFNTSVSTRNVMVAEFQAGLLTTEDIMLNKAPWDSLFQPPNFFSKYKHYLVTIACARTPEDHLEWYGLVESKIRHLISSLEHNPSISTVHINPAGLTSIDEEYHNKPHTVWFLGVDFNKQHNANIDLTSDINKFVEVVYKHSTASKAYKDGMEVNCKYVKRKQLTNYLSAETLEKYKSKYPLNSSSSTSNNNSTASFDNSSNNISTEEPSSSDQVVEGVTGGKRKSTSGEIPAHEAEAASVNSKRIKTKQQFTLIIKSSSSNRFGSNGSENHRNRRANQNISTSVNHVTSSLSSSSHHGAVDYCRGWPKLPPVSHDLNSRQHNRSSKHGLNASRRSRFGANKSKESEELALEFQNRDKSHARASSNQNIKGRSDKNNYCYKNSDNNYANERKSGNGRSENPNMNEITSSQSIDYPENSEQCSNLDEKLQGKVLQNSNNGSNMSAMTHTSGMEFVDHEALYRQTEGRIDSCDPRRGEQQQETEARTLINGNTRSLPDQTLAGMTEPKVGVAAGTEIDFHVLAAYCGMVQNSMLQHQFQQQYQNQMQHPHYSNQMLLNHERDHLEHLFNLELQHNQQQQHMKEQQRAQERFMYGPEPFDLHRQQNYGQSYQRQHHDEHNFMFMRDSELGYQSREQVTDPLYLSRSHQQQINQNRCSMEAVALKLSNAYPNGFTKRDAADCAADTATSSGKKTASVSNNCNNNDKDNNKKVSAVHSGKLHRRKSSNPDVSAIPASASLSRSSKPQNHGTSANQKCNLKVSKIAKSGNEQDNFETEKRQKVVESSQLTVLNENCAPKQNEPLSCSHPSLDVMIEKLEISSDAGSSLQNNYSPIMDDPTGKALPNLDAGERLPRSAACGSSEKIPETVANVQRRNSIEVFEDVPDPTIQPTVDCNNNSPSTMNKVIASSSNSSRKSMLKDLLSFKFTLVSAAVPAKDASCCQGSGTSASSSKPSEGLRSAVSKEEVSPSPGPDGEVSGKESKSNANAVKHSTKSKGCSKSPLKRMSRKALSCDQMSSLQVCEPHLQASMPSLENGRGISKVKEESKLQMRKEQIANSREQLNSKTSSTSISSPCVANAGSPHASQLPSQGLPSTTSVPRTSCDALMFHGGHQLDQKTIDSLAFAHHLNPGIFPQNILTECNGYPIASHQSVHPLINNHHGIPPVASNHFTKSLLQIQSSNANAIRMPAYPLPIPGHPNFHAPQAAFMAAPFHPLGVPSFHHYTGEPLYPVLPPSLAYPGAYPCPLLPSQYPSLPLSSGSLLHPSLMNKAPGNGRMMGDLSASISNLVIDSTRNPYDRNNNSDALSEASSKKQSACGKHKKSSNHASCKHKSADNRRCRDRNLRGSDSTQSSCSLKVSGKSIRNEPPSNSTAVKTDGENYNTDSSSSRSIKTFTAGNDIRREITPNQPQSCLHPAALQEDGKSSSQVQKPKDVCSNKGDFLVPCSFVIHNSEANSTIPPSNIIANSGAAKNSLVVKSQAEDSSVGNLSVPLNHVPVSHAVFRNMNSVCAITPPSSPLKKTSSSLSLSSHHENGHASLDMEELATTKRKNSRHHHTHSQNIKNENKLPSTNPASKSPTYVPKSEERIANPQELANSMRRSSLTIHSTNPQPLKFSCSNAVEQGTSSAEPSILSCESTSTSLPPITAESAIPSATKLPGILIPSLPPFREASKNAKNCDEMHTEESTPPLPVLDRRKCTAVMPSTKRRKDGNSNMCKQGSSYTEAAIVGVASRRMHKPPQLVLARQRISSIELPDVITPDTPNVPTSVPKFRLILK</sequence>
<feature type="region of interest" description="Disordered" evidence="14">
    <location>
        <begin position="1607"/>
        <end position="1747"/>
    </location>
</feature>
<evidence type="ECO:0000256" key="14">
    <source>
        <dbReference type="SAM" id="MobiDB-lite"/>
    </source>
</evidence>
<dbReference type="SUPFAM" id="SSF55003">
    <property type="entry name" value="PAP/Archaeal CCA-adding enzyme, C-terminal domain"/>
    <property type="match status" value="1"/>
</dbReference>
<feature type="compositionally biased region" description="Polar residues" evidence="14">
    <location>
        <begin position="1682"/>
        <end position="1711"/>
    </location>
</feature>
<feature type="compositionally biased region" description="Polar residues" evidence="14">
    <location>
        <begin position="526"/>
        <end position="536"/>
    </location>
</feature>
<evidence type="ECO:0000259" key="15">
    <source>
        <dbReference type="Pfam" id="PF04926"/>
    </source>
</evidence>
<dbReference type="GO" id="GO:1990817">
    <property type="term" value="F:poly(A) RNA polymerase activity"/>
    <property type="evidence" value="ECO:0007669"/>
    <property type="project" value="UniProtKB-EC"/>
</dbReference>
<evidence type="ECO:0000256" key="13">
    <source>
        <dbReference type="ARBA" id="ARBA00048830"/>
    </source>
</evidence>
<keyword evidence="18" id="KW-1185">Reference proteome</keyword>
<reference evidence="19" key="1">
    <citation type="submission" date="2025-08" db="UniProtKB">
        <authorList>
            <consortium name="RefSeq"/>
        </authorList>
    </citation>
    <scope>IDENTIFICATION</scope>
    <source>
        <tissue evidence="19">Whole organism</tissue>
    </source>
</reference>
<feature type="domain" description="Poly(A) polymerase central" evidence="16">
    <location>
        <begin position="216"/>
        <end position="360"/>
    </location>
</feature>
<dbReference type="InterPro" id="IPR043519">
    <property type="entry name" value="NT_sf"/>
</dbReference>
<feature type="region of interest" description="Disordered" evidence="14">
    <location>
        <begin position="579"/>
        <end position="621"/>
    </location>
</feature>
<evidence type="ECO:0000256" key="9">
    <source>
        <dbReference type="ARBA" id="ARBA00022741"/>
    </source>
</evidence>
<dbReference type="PANTHER" id="PTHR10682">
    <property type="entry name" value="POLY A POLYMERASE"/>
    <property type="match status" value="1"/>
</dbReference>
<comment type="catalytic activity">
    <reaction evidence="13">
        <text>RNA(n) + ATP = RNA(n)-3'-adenine ribonucleotide + diphosphate</text>
        <dbReference type="Rhea" id="RHEA:11332"/>
        <dbReference type="Rhea" id="RHEA-COMP:14527"/>
        <dbReference type="Rhea" id="RHEA-COMP:17347"/>
        <dbReference type="ChEBI" id="CHEBI:30616"/>
        <dbReference type="ChEBI" id="CHEBI:33019"/>
        <dbReference type="ChEBI" id="CHEBI:140395"/>
        <dbReference type="ChEBI" id="CHEBI:173115"/>
        <dbReference type="EC" id="2.7.7.19"/>
    </reaction>
</comment>
<feature type="compositionally biased region" description="Polar residues" evidence="14">
    <location>
        <begin position="717"/>
        <end position="745"/>
    </location>
</feature>
<accession>A0A8B7NM86</accession>
<dbReference type="FunFam" id="1.10.1410.10:FF:000001">
    <property type="entry name" value="Putative poly(A) polymerase gamma"/>
    <property type="match status" value="1"/>
</dbReference>
<feature type="compositionally biased region" description="Polar residues" evidence="14">
    <location>
        <begin position="1661"/>
        <end position="1671"/>
    </location>
</feature>
<feature type="compositionally biased region" description="Polar residues" evidence="14">
    <location>
        <begin position="701"/>
        <end position="710"/>
    </location>
</feature>
<feature type="domain" description="Poly(A) polymerase nucleotidyltransferase" evidence="17">
    <location>
        <begin position="18"/>
        <end position="211"/>
    </location>
</feature>
<evidence type="ECO:0000256" key="1">
    <source>
        <dbReference type="ARBA" id="ARBA00001936"/>
    </source>
</evidence>
<keyword evidence="11" id="KW-0460">Magnesium</keyword>
<evidence type="ECO:0000256" key="4">
    <source>
        <dbReference type="ARBA" id="ARBA00010912"/>
    </source>
</evidence>
<evidence type="ECO:0000256" key="8">
    <source>
        <dbReference type="ARBA" id="ARBA00022723"/>
    </source>
</evidence>
<evidence type="ECO:0000313" key="19">
    <source>
        <dbReference type="RefSeq" id="XP_018014794.1"/>
    </source>
</evidence>